<name>A0A1I4DXE6_9PROT</name>
<dbReference type="EMBL" id="FOSP01000024">
    <property type="protein sequence ID" value="SFK98105.1"/>
    <property type="molecule type" value="Genomic_DNA"/>
</dbReference>
<evidence type="ECO:0000256" key="1">
    <source>
        <dbReference type="SAM" id="MobiDB-lite"/>
    </source>
</evidence>
<dbReference type="STRING" id="52441.SAMN05216302_102419"/>
<organism evidence="2 3">
    <name type="scientific">Nitrosomonas aestuarii</name>
    <dbReference type="NCBI Taxonomy" id="52441"/>
    <lineage>
        <taxon>Bacteria</taxon>
        <taxon>Pseudomonadati</taxon>
        <taxon>Pseudomonadota</taxon>
        <taxon>Betaproteobacteria</taxon>
        <taxon>Nitrosomonadales</taxon>
        <taxon>Nitrosomonadaceae</taxon>
        <taxon>Nitrosomonas</taxon>
    </lineage>
</organism>
<dbReference type="AlphaFoldDB" id="A0A1I4DXE6"/>
<proteinExistence type="predicted"/>
<feature type="region of interest" description="Disordered" evidence="1">
    <location>
        <begin position="44"/>
        <end position="64"/>
    </location>
</feature>
<accession>A0A1I4DXE6</accession>
<evidence type="ECO:0000313" key="3">
    <source>
        <dbReference type="Proteomes" id="UP000199533"/>
    </source>
</evidence>
<sequence length="64" mass="7252">MHDRLLKIPAVQLLKMRKILLPSILLNNTGPSIRNARLHCYQARKSAPRPQKTGFKQCAPPGTY</sequence>
<gene>
    <name evidence="2" type="ORF">SAMN05216302_102419</name>
</gene>
<keyword evidence="3" id="KW-1185">Reference proteome</keyword>
<evidence type="ECO:0000313" key="2">
    <source>
        <dbReference type="EMBL" id="SFK98105.1"/>
    </source>
</evidence>
<reference evidence="3" key="1">
    <citation type="submission" date="2016-10" db="EMBL/GenBank/DDBJ databases">
        <authorList>
            <person name="Varghese N."/>
            <person name="Submissions S."/>
        </authorList>
    </citation>
    <scope>NUCLEOTIDE SEQUENCE [LARGE SCALE GENOMIC DNA]</scope>
    <source>
        <strain evidence="3">Nm69</strain>
    </source>
</reference>
<dbReference type="Proteomes" id="UP000199533">
    <property type="component" value="Unassembled WGS sequence"/>
</dbReference>
<protein>
    <submittedName>
        <fullName evidence="2">Uncharacterized protein</fullName>
    </submittedName>
</protein>